<dbReference type="Gene3D" id="3.30.470.20">
    <property type="entry name" value="ATP-grasp fold, B domain"/>
    <property type="match status" value="1"/>
</dbReference>
<dbReference type="Proteomes" id="UP000824118">
    <property type="component" value="Unassembled WGS sequence"/>
</dbReference>
<dbReference type="AlphaFoldDB" id="A0A9D1LX07"/>
<evidence type="ECO:0000259" key="1">
    <source>
        <dbReference type="Pfam" id="PF14397"/>
    </source>
</evidence>
<reference evidence="2" key="2">
    <citation type="journal article" date="2021" name="PeerJ">
        <title>Extensive microbial diversity within the chicken gut microbiome revealed by metagenomics and culture.</title>
        <authorList>
            <person name="Gilroy R."/>
            <person name="Ravi A."/>
            <person name="Getino M."/>
            <person name="Pursley I."/>
            <person name="Horton D.L."/>
            <person name="Alikhan N.F."/>
            <person name="Baker D."/>
            <person name="Gharbi K."/>
            <person name="Hall N."/>
            <person name="Watson M."/>
            <person name="Adriaenssens E.M."/>
            <person name="Foster-Nyarko E."/>
            <person name="Jarju S."/>
            <person name="Secka A."/>
            <person name="Antonio M."/>
            <person name="Oren A."/>
            <person name="Chaudhuri R.R."/>
            <person name="La Ragione R."/>
            <person name="Hildebrand F."/>
            <person name="Pallen M.J."/>
        </authorList>
    </citation>
    <scope>NUCLEOTIDE SEQUENCE</scope>
    <source>
        <strain evidence="2">ChiGjej1B1-1684</strain>
    </source>
</reference>
<feature type="domain" description="Alpha-L-glutamate ligase-related protein ATP-grasp" evidence="1">
    <location>
        <begin position="76"/>
        <end position="316"/>
    </location>
</feature>
<name>A0A9D1LX07_9FIRM</name>
<evidence type="ECO:0000313" key="3">
    <source>
        <dbReference type="Proteomes" id="UP000824118"/>
    </source>
</evidence>
<gene>
    <name evidence="2" type="ORF">IAD22_00740</name>
</gene>
<evidence type="ECO:0000313" key="2">
    <source>
        <dbReference type="EMBL" id="HIU49530.1"/>
    </source>
</evidence>
<accession>A0A9D1LX07</accession>
<dbReference type="InterPro" id="IPR039523">
    <property type="entry name" value="RimK-rel_E_lig_ATP-grasp"/>
</dbReference>
<proteinExistence type="predicted"/>
<dbReference type="SUPFAM" id="SSF56059">
    <property type="entry name" value="Glutathione synthetase ATP-binding domain-like"/>
    <property type="match status" value="1"/>
</dbReference>
<reference evidence="2" key="1">
    <citation type="submission" date="2020-10" db="EMBL/GenBank/DDBJ databases">
        <authorList>
            <person name="Gilroy R."/>
        </authorList>
    </citation>
    <scope>NUCLEOTIDE SEQUENCE</scope>
    <source>
        <strain evidence="2">ChiGjej1B1-1684</strain>
    </source>
</reference>
<sequence>MAASYVLRILKGASFSRMSKVIDKVKEKSGKNKVSIFFDMVNCSIRYGAGYYDYLLSEYYNMNGAERKTYMTRVKNKNLIMSLNDQNYSYIFDQKNVFDEKFKDFLGREVLDIAKIDFERFKKFVEGKESFFAKPYIGESGKGIEKLHVADFKSVEELYKYVTNKEKNFGVIEEVIVQHPDAARIYPPSLNCLRIVTLVKDNVPHLVYAVFKTGNNGNVVDNLESGGLAAKFDMEKGEICGQGHMSSMEKYDVHPYTGIPFKGYKLPYLKEIKEMVFKAALVVPEIKYVGWDVCITENGPAIIEGNDYPGYDFPQYYDDGTPRVGLLKRIQEILPDFK</sequence>
<dbReference type="Pfam" id="PF14397">
    <property type="entry name" value="ATPgrasp_ST"/>
    <property type="match status" value="1"/>
</dbReference>
<organism evidence="2 3">
    <name type="scientific">Candidatus Limousia pullorum</name>
    <dbReference type="NCBI Taxonomy" id="2840860"/>
    <lineage>
        <taxon>Bacteria</taxon>
        <taxon>Bacillati</taxon>
        <taxon>Bacillota</taxon>
        <taxon>Clostridia</taxon>
        <taxon>Eubacteriales</taxon>
        <taxon>Oscillospiraceae</taxon>
        <taxon>Oscillospiraceae incertae sedis</taxon>
        <taxon>Candidatus Limousia</taxon>
    </lineage>
</organism>
<protein>
    <recommendedName>
        <fullName evidence="1">Alpha-L-glutamate ligase-related protein ATP-grasp domain-containing protein</fullName>
    </recommendedName>
</protein>
<dbReference type="EMBL" id="DVNG01000010">
    <property type="protein sequence ID" value="HIU49530.1"/>
    <property type="molecule type" value="Genomic_DNA"/>
</dbReference>
<comment type="caution">
    <text evidence="2">The sequence shown here is derived from an EMBL/GenBank/DDBJ whole genome shotgun (WGS) entry which is preliminary data.</text>
</comment>